<evidence type="ECO:0000259" key="9">
    <source>
        <dbReference type="Pfam" id="PF07962"/>
    </source>
</evidence>
<dbReference type="GO" id="GO:0031297">
    <property type="term" value="P:replication fork processing"/>
    <property type="evidence" value="ECO:0007669"/>
    <property type="project" value="UniProtKB-UniRule"/>
</dbReference>
<evidence type="ECO:0000256" key="5">
    <source>
        <dbReference type="ARBA" id="ARBA00023242"/>
    </source>
</evidence>
<keyword evidence="11" id="KW-1185">Reference proteome</keyword>
<evidence type="ECO:0000256" key="6">
    <source>
        <dbReference type="ARBA" id="ARBA00023306"/>
    </source>
</evidence>
<protein>
    <recommendedName>
        <fullName evidence="7">Chromosome segregation in meiosis protein</fullName>
    </recommendedName>
</protein>
<dbReference type="GO" id="GO:0043111">
    <property type="term" value="P:replication fork arrest"/>
    <property type="evidence" value="ECO:0007669"/>
    <property type="project" value="TreeGrafter"/>
</dbReference>
<dbReference type="EMBL" id="MPGH01000047">
    <property type="protein sequence ID" value="OLN94094.1"/>
    <property type="molecule type" value="Genomic_DNA"/>
</dbReference>
<evidence type="ECO:0000313" key="11">
    <source>
        <dbReference type="Proteomes" id="UP000186583"/>
    </source>
</evidence>
<gene>
    <name evidence="10" type="ORF">CCHL11_08845</name>
</gene>
<dbReference type="OrthoDB" id="437078at2759"/>
<feature type="compositionally biased region" description="Acidic residues" evidence="8">
    <location>
        <begin position="8"/>
        <end position="21"/>
    </location>
</feature>
<feature type="compositionally biased region" description="Polar residues" evidence="8">
    <location>
        <begin position="163"/>
        <end position="180"/>
    </location>
</feature>
<keyword evidence="6 7" id="KW-0131">Cell cycle</keyword>
<comment type="similarity">
    <text evidence="2 7">Belongs to the CSM3 family.</text>
</comment>
<keyword evidence="3 7" id="KW-0227">DNA damage</keyword>
<dbReference type="STRING" id="708187.A0A1Q8S0H0"/>
<dbReference type="PANTHER" id="PTHR13220">
    <property type="entry name" value="TIMELESS INTERACTING-RELATED"/>
    <property type="match status" value="1"/>
</dbReference>
<dbReference type="InterPro" id="IPR012923">
    <property type="entry name" value="Csm3"/>
</dbReference>
<dbReference type="Proteomes" id="UP000186583">
    <property type="component" value="Unassembled WGS sequence"/>
</dbReference>
<dbReference type="GO" id="GO:0031298">
    <property type="term" value="C:replication fork protection complex"/>
    <property type="evidence" value="ECO:0007669"/>
    <property type="project" value="TreeGrafter"/>
</dbReference>
<sequence length="271" mass="30935">MSTRTIPEYDDLDNYAVDEFDDPFKTPPPEANDGKATKRKKPDALGLDEEVEVVKRMRIPRVKLDETRLLSNDGIPKLRKRAANLRFKGKGHEFSDAARLLSFYQLWLDDLFPKAKFLDALAMVEKAGHKKQLVYKRMDWINESKPKLWEADENRAEKDVEPINQQTDEVTRALTPSTIAQHRPKTPDGDVPDDDDIYGATPQIQSRTREEERLRLPPEEPDDDDLDALMAEADAATQVRMSSRQALSDKQAPVDVDEDEEAAMAEMDGLW</sequence>
<comment type="subcellular location">
    <subcellularLocation>
        <location evidence="1 7">Nucleus</location>
    </subcellularLocation>
</comment>
<reference evidence="10 11" key="1">
    <citation type="submission" date="2016-11" db="EMBL/GenBank/DDBJ databases">
        <title>Draft Genome Assembly of Colletotrichum chlorophyti a pathogen of herbaceous plants.</title>
        <authorList>
            <person name="Gan P."/>
            <person name="Narusaka M."/>
            <person name="Tsushima A."/>
            <person name="Narusaka Y."/>
            <person name="Takano Y."/>
            <person name="Shirasu K."/>
        </authorList>
    </citation>
    <scope>NUCLEOTIDE SEQUENCE [LARGE SCALE GENOMIC DNA]</scope>
    <source>
        <strain evidence="10 11">NTL11</strain>
    </source>
</reference>
<evidence type="ECO:0000256" key="1">
    <source>
        <dbReference type="ARBA" id="ARBA00004123"/>
    </source>
</evidence>
<evidence type="ECO:0000256" key="7">
    <source>
        <dbReference type="RuleBase" id="RU366049"/>
    </source>
</evidence>
<proteinExistence type="inferred from homology"/>
<dbReference type="Pfam" id="PF07962">
    <property type="entry name" value="Swi3"/>
    <property type="match status" value="1"/>
</dbReference>
<evidence type="ECO:0000256" key="8">
    <source>
        <dbReference type="SAM" id="MobiDB-lite"/>
    </source>
</evidence>
<feature type="region of interest" description="Disordered" evidence="8">
    <location>
        <begin position="1"/>
        <end position="43"/>
    </location>
</feature>
<feature type="region of interest" description="Disordered" evidence="8">
    <location>
        <begin position="152"/>
        <end position="271"/>
    </location>
</feature>
<dbReference type="GO" id="GO:0003677">
    <property type="term" value="F:DNA binding"/>
    <property type="evidence" value="ECO:0007669"/>
    <property type="project" value="TreeGrafter"/>
</dbReference>
<evidence type="ECO:0000256" key="2">
    <source>
        <dbReference type="ARBA" id="ARBA00006075"/>
    </source>
</evidence>
<evidence type="ECO:0000313" key="10">
    <source>
        <dbReference type="EMBL" id="OLN94094.1"/>
    </source>
</evidence>
<feature type="compositionally biased region" description="Polar residues" evidence="8">
    <location>
        <begin position="239"/>
        <end position="248"/>
    </location>
</feature>
<comment type="caution">
    <text evidence="10">The sequence shown here is derived from an EMBL/GenBank/DDBJ whole genome shotgun (WGS) entry which is preliminary data.</text>
</comment>
<name>A0A1Q8S0H0_9PEZI</name>
<evidence type="ECO:0000256" key="3">
    <source>
        <dbReference type="ARBA" id="ARBA00022763"/>
    </source>
</evidence>
<feature type="domain" description="Chromosome segregation in meiosis protein 3" evidence="9">
    <location>
        <begin position="63"/>
        <end position="144"/>
    </location>
</feature>
<keyword evidence="5 7" id="KW-0539">Nucleus</keyword>
<dbReference type="GO" id="GO:0000076">
    <property type="term" value="P:DNA replication checkpoint signaling"/>
    <property type="evidence" value="ECO:0007669"/>
    <property type="project" value="UniProtKB-UniRule"/>
</dbReference>
<comment type="function">
    <text evidence="7">Plays an important role in the control of DNA replication and the maintenance of replication fork stability.</text>
</comment>
<dbReference type="PANTHER" id="PTHR13220:SF11">
    <property type="entry name" value="TIMELESS-INTERACTING PROTEIN"/>
    <property type="match status" value="1"/>
</dbReference>
<feature type="compositionally biased region" description="Basic and acidic residues" evidence="8">
    <location>
        <begin position="152"/>
        <end position="161"/>
    </location>
</feature>
<evidence type="ECO:0000256" key="4">
    <source>
        <dbReference type="ARBA" id="ARBA00022880"/>
    </source>
</evidence>
<organism evidence="10 11">
    <name type="scientific">Colletotrichum chlorophyti</name>
    <dbReference type="NCBI Taxonomy" id="708187"/>
    <lineage>
        <taxon>Eukaryota</taxon>
        <taxon>Fungi</taxon>
        <taxon>Dikarya</taxon>
        <taxon>Ascomycota</taxon>
        <taxon>Pezizomycotina</taxon>
        <taxon>Sordariomycetes</taxon>
        <taxon>Hypocreomycetidae</taxon>
        <taxon>Glomerellales</taxon>
        <taxon>Glomerellaceae</taxon>
        <taxon>Colletotrichum</taxon>
    </lineage>
</organism>
<dbReference type="GO" id="GO:0006974">
    <property type="term" value="P:DNA damage response"/>
    <property type="evidence" value="ECO:0007669"/>
    <property type="project" value="UniProtKB-KW"/>
</dbReference>
<accession>A0A1Q8S0H0</accession>
<dbReference type="InterPro" id="IPR040038">
    <property type="entry name" value="TIPIN/Csm3/Swi3"/>
</dbReference>
<dbReference type="AlphaFoldDB" id="A0A1Q8S0H0"/>
<keyword evidence="4" id="KW-0236">DNA replication inhibitor</keyword>
<feature type="compositionally biased region" description="Basic and acidic residues" evidence="8">
    <location>
        <begin position="207"/>
        <end position="218"/>
    </location>
</feature>